<dbReference type="SUPFAM" id="SSF54001">
    <property type="entry name" value="Cysteine proteinases"/>
    <property type="match status" value="1"/>
</dbReference>
<dbReference type="EMBL" id="JAHQIW010005952">
    <property type="protein sequence ID" value="KAJ1367570.1"/>
    <property type="molecule type" value="Genomic_DNA"/>
</dbReference>
<dbReference type="Proteomes" id="UP001196413">
    <property type="component" value="Unassembled WGS sequence"/>
</dbReference>
<name>A0AAD5R0U3_PARTN</name>
<dbReference type="InterPro" id="IPR038765">
    <property type="entry name" value="Papain-like_cys_pep_sf"/>
</dbReference>
<proteinExistence type="predicted"/>
<comment type="caution">
    <text evidence="1">The sequence shown here is derived from an EMBL/GenBank/DDBJ whole genome shotgun (WGS) entry which is preliminary data.</text>
</comment>
<gene>
    <name evidence="1" type="ORF">KIN20_028508</name>
</gene>
<dbReference type="Gene3D" id="3.40.395.10">
    <property type="entry name" value="Adenoviral Proteinase, Chain A"/>
    <property type="match status" value="1"/>
</dbReference>
<sequence>MCSRVFQASAGGKDVKILSFGDVVLYASDLQTLLPGMWVNDNIISFACEYLLSKASSKIKEQVTFAHRSE</sequence>
<dbReference type="AlphaFoldDB" id="A0AAD5R0U3"/>
<protein>
    <submittedName>
        <fullName evidence="1">Uncharacterized protein</fullName>
    </submittedName>
</protein>
<accession>A0AAD5R0U3</accession>
<reference evidence="1" key="1">
    <citation type="submission" date="2021-06" db="EMBL/GenBank/DDBJ databases">
        <title>Parelaphostrongylus tenuis whole genome reference sequence.</title>
        <authorList>
            <person name="Garwood T.J."/>
            <person name="Larsen P.A."/>
            <person name="Fountain-Jones N.M."/>
            <person name="Garbe J.R."/>
            <person name="Macchietto M.G."/>
            <person name="Kania S.A."/>
            <person name="Gerhold R.W."/>
            <person name="Richards J.E."/>
            <person name="Wolf T.M."/>
        </authorList>
    </citation>
    <scope>NUCLEOTIDE SEQUENCE</scope>
    <source>
        <strain evidence="1">MNPRO001-30</strain>
        <tissue evidence="1">Meninges</tissue>
    </source>
</reference>
<organism evidence="1 2">
    <name type="scientific">Parelaphostrongylus tenuis</name>
    <name type="common">Meningeal worm</name>
    <dbReference type="NCBI Taxonomy" id="148309"/>
    <lineage>
        <taxon>Eukaryota</taxon>
        <taxon>Metazoa</taxon>
        <taxon>Ecdysozoa</taxon>
        <taxon>Nematoda</taxon>
        <taxon>Chromadorea</taxon>
        <taxon>Rhabditida</taxon>
        <taxon>Rhabditina</taxon>
        <taxon>Rhabditomorpha</taxon>
        <taxon>Strongyloidea</taxon>
        <taxon>Metastrongylidae</taxon>
        <taxon>Parelaphostrongylus</taxon>
    </lineage>
</organism>
<evidence type="ECO:0000313" key="2">
    <source>
        <dbReference type="Proteomes" id="UP001196413"/>
    </source>
</evidence>
<keyword evidence="2" id="KW-1185">Reference proteome</keyword>
<evidence type="ECO:0000313" key="1">
    <source>
        <dbReference type="EMBL" id="KAJ1367570.1"/>
    </source>
</evidence>